<dbReference type="SUPFAM" id="SSF48097">
    <property type="entry name" value="Regulator of G-protein signaling, RGS"/>
    <property type="match status" value="1"/>
</dbReference>
<reference evidence="5" key="1">
    <citation type="submission" date="2021-07" db="EMBL/GenBank/DDBJ databases">
        <authorList>
            <person name="Branca A.L. A."/>
        </authorList>
    </citation>
    <scope>NUCLEOTIDE SEQUENCE</scope>
</reference>
<gene>
    <name evidence="5" type="ORF">POLS_LOCUS4119</name>
</gene>
<dbReference type="CDD" id="cd04450">
    <property type="entry name" value="DEP_RGS7-like"/>
    <property type="match status" value="1"/>
</dbReference>
<dbReference type="OrthoDB" id="196547at2759"/>
<dbReference type="InterPro" id="IPR000591">
    <property type="entry name" value="DEP_dom"/>
</dbReference>
<feature type="region of interest" description="Disordered" evidence="2">
    <location>
        <begin position="95"/>
        <end position="136"/>
    </location>
</feature>
<dbReference type="Gene3D" id="1.10.167.10">
    <property type="entry name" value="Regulator of G-protein Signalling 4, domain 2"/>
    <property type="match status" value="1"/>
</dbReference>
<evidence type="ECO:0000259" key="4">
    <source>
        <dbReference type="PROSITE" id="PS50186"/>
    </source>
</evidence>
<keyword evidence="6" id="KW-1185">Reference proteome</keyword>
<dbReference type="EMBL" id="CAJVOS010000020">
    <property type="protein sequence ID" value="CAG8081173.1"/>
    <property type="molecule type" value="Genomic_DNA"/>
</dbReference>
<dbReference type="PANTHER" id="PTHR10845">
    <property type="entry name" value="REGULATOR OF G PROTEIN SIGNALING"/>
    <property type="match status" value="1"/>
</dbReference>
<dbReference type="FunFam" id="1.10.10.10:FF:000315">
    <property type="entry name" value="Developmental regulator FlbA"/>
    <property type="match status" value="1"/>
</dbReference>
<sequence>MPTQPGNHCREDSLPSLDPLQTFTGSVVGSISRRNRRSFAALAQKTSNALASFSTTTTLRSSNSYGSLSRKHSTPLTPPIDETFLQLTETSRPCSPALVDTLPANPQKRRLTLQRLPTPPHDSRSEDPPKMHQTSSRLLRMTEDERPFTKDFMDLFSTLMVSLKLDTHRVRFTRYDHTFTSEEAINNLGSLKFSQSNRMPDPKDPSRIVTTTTTTTFSMAKEMARSVCQRFVDARFIESVDGKALPIFPLKGALFQLTPKGINILQRFCQRNGITARHVMDVLESPRNTMQLVNLERDTDTDKLSHDRATIEVIFRRFAGQDGPNVKSSISTSDSDSLSDYTNGLVGVKVARERKLQDGKIYSNTFTGKASVDWLMDCSTTIERRETCLIAELFLKYGLITMIQDDKSFPDVGPTAHFQPSKWAIYGITERGQRVCGWIAREKARENPIQYDSRGMPRDSNNARLTHILQDPALRLLFREFLRYSLCEENLSFYLDVSEFTANYHKAEKMGTFNKVDSVRETLAAAYGLYNAFLAPGSPCELNIDHALRNSLASRMTKAVGDDDSMFKSLQEVVHLFELAQTSVFKLMSSDSVPKFLRDPKYTVVLQEHDVDIMGGSRSYSPTPGPPSIPERSMSRSARA</sequence>
<dbReference type="SMART" id="SM00049">
    <property type="entry name" value="DEP"/>
    <property type="match status" value="2"/>
</dbReference>
<dbReference type="InterPro" id="IPR036305">
    <property type="entry name" value="RGS_sf"/>
</dbReference>
<comment type="caution">
    <text evidence="5">The sequence shown here is derived from an EMBL/GenBank/DDBJ whole genome shotgun (WGS) entry which is preliminary data.</text>
</comment>
<dbReference type="InterPro" id="IPR036388">
    <property type="entry name" value="WH-like_DNA-bd_sf"/>
</dbReference>
<evidence type="ECO:0000313" key="5">
    <source>
        <dbReference type="EMBL" id="CAG8081173.1"/>
    </source>
</evidence>
<evidence type="ECO:0000313" key="6">
    <source>
        <dbReference type="Proteomes" id="UP001153618"/>
    </source>
</evidence>
<dbReference type="PANTHER" id="PTHR10845:SF192">
    <property type="entry name" value="DOUBLE HIT, ISOFORM B"/>
    <property type="match status" value="1"/>
</dbReference>
<dbReference type="Proteomes" id="UP001153618">
    <property type="component" value="Unassembled WGS sequence"/>
</dbReference>
<accession>A0A9W4HPE2</accession>
<feature type="domain" description="RGS" evidence="3">
    <location>
        <begin position="464"/>
        <end position="606"/>
    </location>
</feature>
<dbReference type="AlphaFoldDB" id="A0A9W4HPE2"/>
<dbReference type="PRINTS" id="PR01301">
    <property type="entry name" value="RGSPROTEIN"/>
</dbReference>
<proteinExistence type="predicted"/>
<dbReference type="GO" id="GO:0009968">
    <property type="term" value="P:negative regulation of signal transduction"/>
    <property type="evidence" value="ECO:0007669"/>
    <property type="project" value="UniProtKB-KW"/>
</dbReference>
<dbReference type="GO" id="GO:0035556">
    <property type="term" value="P:intracellular signal transduction"/>
    <property type="evidence" value="ECO:0007669"/>
    <property type="project" value="InterPro"/>
</dbReference>
<organism evidence="5 6">
    <name type="scientific">Penicillium olsonii</name>
    <dbReference type="NCBI Taxonomy" id="99116"/>
    <lineage>
        <taxon>Eukaryota</taxon>
        <taxon>Fungi</taxon>
        <taxon>Dikarya</taxon>
        <taxon>Ascomycota</taxon>
        <taxon>Pezizomycotina</taxon>
        <taxon>Eurotiomycetes</taxon>
        <taxon>Eurotiomycetidae</taxon>
        <taxon>Eurotiales</taxon>
        <taxon>Aspergillaceae</taxon>
        <taxon>Penicillium</taxon>
    </lineage>
</organism>
<dbReference type="Gene3D" id="1.10.10.10">
    <property type="entry name" value="Winged helix-like DNA-binding domain superfamily/Winged helix DNA-binding domain"/>
    <property type="match status" value="2"/>
</dbReference>
<dbReference type="Pfam" id="PF00610">
    <property type="entry name" value="DEP"/>
    <property type="match status" value="1"/>
</dbReference>
<feature type="region of interest" description="Disordered" evidence="2">
    <location>
        <begin position="56"/>
        <end position="79"/>
    </location>
</feature>
<dbReference type="InterPro" id="IPR016137">
    <property type="entry name" value="RGS"/>
</dbReference>
<dbReference type="PROSITE" id="PS50186">
    <property type="entry name" value="DEP"/>
    <property type="match status" value="1"/>
</dbReference>
<evidence type="ECO:0000256" key="2">
    <source>
        <dbReference type="SAM" id="MobiDB-lite"/>
    </source>
</evidence>
<keyword evidence="1" id="KW-0734">Signal transduction inhibitor</keyword>
<dbReference type="Pfam" id="PF00615">
    <property type="entry name" value="RGS"/>
    <property type="match status" value="1"/>
</dbReference>
<dbReference type="PROSITE" id="PS50132">
    <property type="entry name" value="RGS"/>
    <property type="match status" value="1"/>
</dbReference>
<dbReference type="SUPFAM" id="SSF46785">
    <property type="entry name" value="Winged helix' DNA-binding domain"/>
    <property type="match status" value="2"/>
</dbReference>
<feature type="compositionally biased region" description="Basic and acidic residues" evidence="2">
    <location>
        <begin position="121"/>
        <end position="130"/>
    </location>
</feature>
<feature type="domain" description="DEP" evidence="4">
    <location>
        <begin position="344"/>
        <end position="430"/>
    </location>
</feature>
<name>A0A9W4HPE2_PENOL</name>
<evidence type="ECO:0008006" key="7">
    <source>
        <dbReference type="Google" id="ProtNLM"/>
    </source>
</evidence>
<feature type="compositionally biased region" description="Polar residues" evidence="2">
    <location>
        <begin position="56"/>
        <end position="67"/>
    </location>
</feature>
<dbReference type="InterPro" id="IPR058855">
    <property type="entry name" value="RGS1/SST2-like_Fungal-DR"/>
</dbReference>
<dbReference type="InterPro" id="IPR044926">
    <property type="entry name" value="RGS_subdomain_2"/>
</dbReference>
<protein>
    <recommendedName>
        <fullName evidence="7">Developmental regulator flbA</fullName>
    </recommendedName>
</protein>
<dbReference type="Pfam" id="PF25889">
    <property type="entry name" value="WHD_Fungal_DR"/>
    <property type="match status" value="1"/>
</dbReference>
<evidence type="ECO:0000256" key="1">
    <source>
        <dbReference type="ARBA" id="ARBA00022700"/>
    </source>
</evidence>
<evidence type="ECO:0000259" key="3">
    <source>
        <dbReference type="PROSITE" id="PS50132"/>
    </source>
</evidence>
<dbReference type="InterPro" id="IPR036390">
    <property type="entry name" value="WH_DNA-bd_sf"/>
</dbReference>
<feature type="region of interest" description="Disordered" evidence="2">
    <location>
        <begin position="615"/>
        <end position="640"/>
    </location>
</feature>
<dbReference type="CDD" id="cd08708">
    <property type="entry name" value="RGS_FLBA"/>
    <property type="match status" value="1"/>
</dbReference>
<dbReference type="SMART" id="SM00315">
    <property type="entry name" value="RGS"/>
    <property type="match status" value="1"/>
</dbReference>